<evidence type="ECO:0008006" key="5">
    <source>
        <dbReference type="Google" id="ProtNLM"/>
    </source>
</evidence>
<feature type="region of interest" description="Disordered" evidence="2">
    <location>
        <begin position="297"/>
        <end position="318"/>
    </location>
</feature>
<dbReference type="GO" id="GO:0015031">
    <property type="term" value="P:protein transport"/>
    <property type="evidence" value="ECO:0007669"/>
    <property type="project" value="InterPro"/>
</dbReference>
<dbReference type="InterPro" id="IPR005061">
    <property type="entry name" value="Ist1"/>
</dbReference>
<accession>A0AAD4SAY3</accession>
<feature type="compositionally biased region" description="Basic residues" evidence="2">
    <location>
        <begin position="417"/>
        <end position="429"/>
    </location>
</feature>
<dbReference type="PANTHER" id="PTHR12161">
    <property type="entry name" value="IST1 FAMILY MEMBER"/>
    <property type="match status" value="1"/>
</dbReference>
<name>A0AAD4SAY3_9MAGN</name>
<dbReference type="Proteomes" id="UP001202328">
    <property type="component" value="Unassembled WGS sequence"/>
</dbReference>
<comment type="caution">
    <text evidence="3">The sequence shown here is derived from an EMBL/GenBank/DDBJ whole genome shotgun (WGS) entry which is preliminary data.</text>
</comment>
<dbReference type="Pfam" id="PF03398">
    <property type="entry name" value="Ist1"/>
    <property type="match status" value="1"/>
</dbReference>
<dbReference type="InterPro" id="IPR042277">
    <property type="entry name" value="IST1-like"/>
</dbReference>
<dbReference type="FunFam" id="1.20.1260.60:FF:000002">
    <property type="entry name" value="Vacuolar protein sorting-associated protein IST1"/>
    <property type="match status" value="1"/>
</dbReference>
<protein>
    <recommendedName>
        <fullName evidence="5">IST1-like protein</fullName>
    </recommendedName>
</protein>
<comment type="similarity">
    <text evidence="1">Belongs to the IST1 family.</text>
</comment>
<dbReference type="PANTHER" id="PTHR12161:SF44">
    <property type="entry name" value="REGULATOR OF VPS4 ACTIVITY IN THE MVB PATHWAY PROTEIN"/>
    <property type="match status" value="1"/>
</dbReference>
<proteinExistence type="inferred from homology"/>
<feature type="compositionally biased region" description="Basic and acidic residues" evidence="2">
    <location>
        <begin position="384"/>
        <end position="406"/>
    </location>
</feature>
<gene>
    <name evidence="3" type="ORF">MKW98_021234</name>
</gene>
<evidence type="ECO:0000313" key="4">
    <source>
        <dbReference type="Proteomes" id="UP001202328"/>
    </source>
</evidence>
<sequence length="476" mass="54560">MNLLYIFFGWRKASTCKRLIKRVQCRIKLLKNKRDSVIRHYREDIIQLLKNGQDHSAFSRVGQLSSDQNIVAAYELLDHFCEFIMMNLPYIRQNRDCPNDINEAASSLLYASARCGDLPELPKLRKLFGERYGNRFAIAAVELLPGNLVNRQLIQKLSAKSISDDAKFRLMKEIARENCVETDPLLTDIKYQQQQNDVEEFYSAIGDFHWDVKDPDLKTESPCIGLFEDVKQVETQEDTKFDAFLSDSEELVIVTKVDRTKFEALPSDSRELVIASKVEVPGKLDSLDDEPEVVFQDRSTSQRSSGTCSTPSNVSNSTAPHKIEAITGVTTSEDSFQMSDRNIVYLDDDVEEFKPSTPVNGNFNEQRVFIFKSVCVPLGKESTEQDKIIGDSKRSTLSDDRTEKLVSSDGKTSSRCSSRRRRKSSRRRLKRRYLSMENQMSPTSVCSSIMDIEYAFYYTDSRHNRRKNQKSNLEAQ</sequence>
<dbReference type="Gene3D" id="1.20.1260.60">
    <property type="entry name" value="Vacuolar protein sorting-associated protein Ist1"/>
    <property type="match status" value="1"/>
</dbReference>
<reference evidence="3" key="1">
    <citation type="submission" date="2022-04" db="EMBL/GenBank/DDBJ databases">
        <title>A functionally conserved STORR gene fusion in Papaver species that diverged 16.8 million years ago.</title>
        <authorList>
            <person name="Catania T."/>
        </authorList>
    </citation>
    <scope>NUCLEOTIDE SEQUENCE</scope>
    <source>
        <strain evidence="3">S-188037</strain>
    </source>
</reference>
<evidence type="ECO:0000313" key="3">
    <source>
        <dbReference type="EMBL" id="KAI3876382.1"/>
    </source>
</evidence>
<evidence type="ECO:0000256" key="1">
    <source>
        <dbReference type="ARBA" id="ARBA00005536"/>
    </source>
</evidence>
<feature type="region of interest" description="Disordered" evidence="2">
    <location>
        <begin position="384"/>
        <end position="429"/>
    </location>
</feature>
<evidence type="ECO:0000256" key="2">
    <source>
        <dbReference type="SAM" id="MobiDB-lite"/>
    </source>
</evidence>
<dbReference type="AlphaFoldDB" id="A0AAD4SAY3"/>
<dbReference type="EMBL" id="JAJJMB010012497">
    <property type="protein sequence ID" value="KAI3876382.1"/>
    <property type="molecule type" value="Genomic_DNA"/>
</dbReference>
<keyword evidence="4" id="KW-1185">Reference proteome</keyword>
<organism evidence="3 4">
    <name type="scientific">Papaver atlanticum</name>
    <dbReference type="NCBI Taxonomy" id="357466"/>
    <lineage>
        <taxon>Eukaryota</taxon>
        <taxon>Viridiplantae</taxon>
        <taxon>Streptophyta</taxon>
        <taxon>Embryophyta</taxon>
        <taxon>Tracheophyta</taxon>
        <taxon>Spermatophyta</taxon>
        <taxon>Magnoliopsida</taxon>
        <taxon>Ranunculales</taxon>
        <taxon>Papaveraceae</taxon>
        <taxon>Papaveroideae</taxon>
        <taxon>Papaver</taxon>
    </lineage>
</organism>